<evidence type="ECO:0000259" key="2">
    <source>
        <dbReference type="Pfam" id="PF03413"/>
    </source>
</evidence>
<keyword evidence="1" id="KW-1133">Transmembrane helix</keyword>
<feature type="transmembrane region" description="Helical" evidence="1">
    <location>
        <begin position="7"/>
        <end position="24"/>
    </location>
</feature>
<reference evidence="3" key="1">
    <citation type="submission" date="2019-08" db="EMBL/GenBank/DDBJ databases">
        <authorList>
            <person name="Kucharzyk K."/>
            <person name="Murdoch R.W."/>
            <person name="Higgins S."/>
            <person name="Loffler F."/>
        </authorList>
    </citation>
    <scope>NUCLEOTIDE SEQUENCE</scope>
</reference>
<accession>A0A644T7Y5</accession>
<keyword evidence="1" id="KW-0812">Transmembrane</keyword>
<sequence>MEKNKKILLIVGVIAVIGISFFAYQNYFNMPEFENKTLTNGLKISAPVGSNFIDIGNNTFHDDKTNLNIKLLKSENDIIDSNVTNPKETIKNGSNTIKVFENYLVVSDKNNEYGVKISNITDSNRKISREIAENTVLSSSLKAVKISEEKAREIAQKAMDEILQTSQNGFQRSSELNDLSLIKFNGKTTYKASFSIQTDASNLGFGSVKGSADLYIDAYNGKIFYKNIDAF</sequence>
<keyword evidence="1" id="KW-0472">Membrane</keyword>
<dbReference type="Pfam" id="PF03413">
    <property type="entry name" value="PepSY"/>
    <property type="match status" value="1"/>
</dbReference>
<dbReference type="AlphaFoldDB" id="A0A644T7Y5"/>
<feature type="domain" description="PepSY" evidence="2">
    <location>
        <begin position="145"/>
        <end position="223"/>
    </location>
</feature>
<evidence type="ECO:0000256" key="1">
    <source>
        <dbReference type="SAM" id="Phobius"/>
    </source>
</evidence>
<proteinExistence type="predicted"/>
<protein>
    <recommendedName>
        <fullName evidence="2">PepSY domain-containing protein</fullName>
    </recommendedName>
</protein>
<organism evidence="3">
    <name type="scientific">bioreactor metagenome</name>
    <dbReference type="NCBI Taxonomy" id="1076179"/>
    <lineage>
        <taxon>unclassified sequences</taxon>
        <taxon>metagenomes</taxon>
        <taxon>ecological metagenomes</taxon>
    </lineage>
</organism>
<evidence type="ECO:0000313" key="3">
    <source>
        <dbReference type="EMBL" id="MPL62031.1"/>
    </source>
</evidence>
<name>A0A644T7Y5_9ZZZZ</name>
<dbReference type="InterPro" id="IPR025711">
    <property type="entry name" value="PepSY"/>
</dbReference>
<dbReference type="EMBL" id="VSSQ01000016">
    <property type="protein sequence ID" value="MPL62031.1"/>
    <property type="molecule type" value="Genomic_DNA"/>
</dbReference>
<comment type="caution">
    <text evidence="3">The sequence shown here is derived from an EMBL/GenBank/DDBJ whole genome shotgun (WGS) entry which is preliminary data.</text>
</comment>
<gene>
    <name evidence="3" type="ORF">SDC9_07621</name>
</gene>